<name>A0AAW1ERX1_ZOAVI</name>
<organism evidence="1 2">
    <name type="scientific">Zoarces viviparus</name>
    <name type="common">Viviparous eelpout</name>
    <name type="synonym">Blennius viviparus</name>
    <dbReference type="NCBI Taxonomy" id="48416"/>
    <lineage>
        <taxon>Eukaryota</taxon>
        <taxon>Metazoa</taxon>
        <taxon>Chordata</taxon>
        <taxon>Craniata</taxon>
        <taxon>Vertebrata</taxon>
        <taxon>Euteleostomi</taxon>
        <taxon>Actinopterygii</taxon>
        <taxon>Neopterygii</taxon>
        <taxon>Teleostei</taxon>
        <taxon>Neoteleostei</taxon>
        <taxon>Acanthomorphata</taxon>
        <taxon>Eupercaria</taxon>
        <taxon>Perciformes</taxon>
        <taxon>Cottioidei</taxon>
        <taxon>Zoarcales</taxon>
        <taxon>Zoarcidae</taxon>
        <taxon>Zoarcinae</taxon>
        <taxon>Zoarces</taxon>
    </lineage>
</organism>
<dbReference type="Proteomes" id="UP001488805">
    <property type="component" value="Unassembled WGS sequence"/>
</dbReference>
<dbReference type="AlphaFoldDB" id="A0AAW1ERX1"/>
<dbReference type="EMBL" id="JBCEZU010000145">
    <property type="protein sequence ID" value="KAK9524986.1"/>
    <property type="molecule type" value="Genomic_DNA"/>
</dbReference>
<protein>
    <submittedName>
        <fullName evidence="1">Uncharacterized protein</fullName>
    </submittedName>
</protein>
<keyword evidence="2" id="KW-1185">Reference proteome</keyword>
<comment type="caution">
    <text evidence="1">The sequence shown here is derived from an EMBL/GenBank/DDBJ whole genome shotgun (WGS) entry which is preliminary data.</text>
</comment>
<gene>
    <name evidence="1" type="ORF">VZT92_017341</name>
</gene>
<sequence length="71" mass="7599">MCRWGLKGLRTEVLSVSPLVALHVQQGVAVVDEASAVGTVGHLLTLAVSGDEEAVGRRDRSWRTGNSLWTV</sequence>
<accession>A0AAW1ERX1</accession>
<evidence type="ECO:0000313" key="1">
    <source>
        <dbReference type="EMBL" id="KAK9524986.1"/>
    </source>
</evidence>
<evidence type="ECO:0000313" key="2">
    <source>
        <dbReference type="Proteomes" id="UP001488805"/>
    </source>
</evidence>
<proteinExistence type="predicted"/>
<reference evidence="1 2" key="1">
    <citation type="journal article" date="2024" name="Genome Biol. Evol.">
        <title>Chromosome-level genome assembly of the viviparous eelpout Zoarces viviparus.</title>
        <authorList>
            <person name="Fuhrmann N."/>
            <person name="Brasseur M.V."/>
            <person name="Bakowski C.E."/>
            <person name="Podsiadlowski L."/>
            <person name="Prost S."/>
            <person name="Krehenwinkel H."/>
            <person name="Mayer C."/>
        </authorList>
    </citation>
    <scope>NUCLEOTIDE SEQUENCE [LARGE SCALE GENOMIC DNA]</scope>
    <source>
        <strain evidence="1">NO-MEL_2022_Ind0_liver</strain>
    </source>
</reference>